<name>A0AAD1RCN2_PELCU</name>
<proteinExistence type="predicted"/>
<gene>
    <name evidence="2" type="ORF">PECUL_23A023418</name>
</gene>
<evidence type="ECO:0000313" key="3">
    <source>
        <dbReference type="Proteomes" id="UP001295444"/>
    </source>
</evidence>
<dbReference type="Proteomes" id="UP001295444">
    <property type="component" value="Chromosome 02"/>
</dbReference>
<evidence type="ECO:0000256" key="1">
    <source>
        <dbReference type="SAM" id="MobiDB-lite"/>
    </source>
</evidence>
<feature type="region of interest" description="Disordered" evidence="1">
    <location>
        <begin position="1"/>
        <end position="56"/>
    </location>
</feature>
<accession>A0AAD1RCN2</accession>
<protein>
    <submittedName>
        <fullName evidence="2">Uncharacterized protein</fullName>
    </submittedName>
</protein>
<feature type="compositionally biased region" description="Polar residues" evidence="1">
    <location>
        <begin position="1"/>
        <end position="17"/>
    </location>
</feature>
<organism evidence="2 3">
    <name type="scientific">Pelobates cultripes</name>
    <name type="common">Western spadefoot toad</name>
    <dbReference type="NCBI Taxonomy" id="61616"/>
    <lineage>
        <taxon>Eukaryota</taxon>
        <taxon>Metazoa</taxon>
        <taxon>Chordata</taxon>
        <taxon>Craniata</taxon>
        <taxon>Vertebrata</taxon>
        <taxon>Euteleostomi</taxon>
        <taxon>Amphibia</taxon>
        <taxon>Batrachia</taxon>
        <taxon>Anura</taxon>
        <taxon>Pelobatoidea</taxon>
        <taxon>Pelobatidae</taxon>
        <taxon>Pelobates</taxon>
    </lineage>
</organism>
<evidence type="ECO:0000313" key="2">
    <source>
        <dbReference type="EMBL" id="CAH2248561.1"/>
    </source>
</evidence>
<reference evidence="2" key="1">
    <citation type="submission" date="2022-03" db="EMBL/GenBank/DDBJ databases">
        <authorList>
            <person name="Alioto T."/>
            <person name="Alioto T."/>
            <person name="Gomez Garrido J."/>
        </authorList>
    </citation>
    <scope>NUCLEOTIDE SEQUENCE</scope>
</reference>
<dbReference type="AlphaFoldDB" id="A0AAD1RCN2"/>
<sequence length="105" mass="10812">MPDGFQTSRSSSNSTQAGPMDGFLHSSAGMSCETAGTNMTDSPTHSQTSEAGGPSLADISADMRALAGAMVTKDDLRALSDTIHVVICTEVTALRAEITAHGVRI</sequence>
<keyword evidence="3" id="KW-1185">Reference proteome</keyword>
<dbReference type="EMBL" id="OW240913">
    <property type="protein sequence ID" value="CAH2248561.1"/>
    <property type="molecule type" value="Genomic_DNA"/>
</dbReference>
<feature type="compositionally biased region" description="Polar residues" evidence="1">
    <location>
        <begin position="34"/>
        <end position="50"/>
    </location>
</feature>